<evidence type="ECO:0000256" key="1">
    <source>
        <dbReference type="SAM" id="Phobius"/>
    </source>
</evidence>
<dbReference type="PANTHER" id="PTHR36834">
    <property type="entry name" value="MEMBRANE PROTEIN-RELATED"/>
    <property type="match status" value="1"/>
</dbReference>
<sequence>MNKKVNLVSSIIMYVIAGLVLLFYFGIGFIAQMTEVSRLVLLGASSLFLYIGGGLLSKYLDNNKPMKINLYIFFGLYLILLITLTLFDSLWLRNGFNFSGFDNIQDRINLVPFKTIMTFVKEFDSMYSTSQIMLNLFGNVCAFMPMALFLPFLFKRQNKAFQFVITLTLMILGIEFLQLITGSGRFDIDDLILNLFGAVLVYLLFKIKSVNALIHNIFLLEKNKISKKSYIKIILFIVIAIVLFMGVIVYRNKLYDKNYEEYSKIYNPEITFEHIDECSDNNLFYEDEVYKYYFECYGNDDFYLIVNNEEKYHVKDFLDSSKYNYDIDMLLSTMDYNNIKYKVENKYPHFNMKVKNTFGSAYYGPSDVDSDIAKLVLKDKSVDVNNLEFEVNIIPKKSGEEVMNVDFEIYEDGETKTITKKVKVTVDEDLNVTYKEE</sequence>
<protein>
    <submittedName>
        <fullName evidence="3">VanZ family protein</fullName>
    </submittedName>
</protein>
<feature type="transmembrane region" description="Helical" evidence="1">
    <location>
        <begin position="12"/>
        <end position="33"/>
    </location>
</feature>
<reference evidence="3" key="2">
    <citation type="journal article" date="2021" name="PeerJ">
        <title>Extensive microbial diversity within the chicken gut microbiome revealed by metagenomics and culture.</title>
        <authorList>
            <person name="Gilroy R."/>
            <person name="Ravi A."/>
            <person name="Getino M."/>
            <person name="Pursley I."/>
            <person name="Horton D.L."/>
            <person name="Alikhan N.F."/>
            <person name="Baker D."/>
            <person name="Gharbi K."/>
            <person name="Hall N."/>
            <person name="Watson M."/>
            <person name="Adriaenssens E.M."/>
            <person name="Foster-Nyarko E."/>
            <person name="Jarju S."/>
            <person name="Secka A."/>
            <person name="Antonio M."/>
            <person name="Oren A."/>
            <person name="Chaudhuri R.R."/>
            <person name="La Ragione R."/>
            <person name="Hildebrand F."/>
            <person name="Pallen M.J."/>
        </authorList>
    </citation>
    <scope>NUCLEOTIDE SEQUENCE</scope>
    <source>
        <strain evidence="3">CHK147-3167</strain>
    </source>
</reference>
<evidence type="ECO:0000313" key="3">
    <source>
        <dbReference type="EMBL" id="HIQ90228.1"/>
    </source>
</evidence>
<keyword evidence="1" id="KW-1133">Transmembrane helix</keyword>
<dbReference type="InterPro" id="IPR006976">
    <property type="entry name" value="VanZ-like"/>
</dbReference>
<organism evidence="3 4">
    <name type="scientific">Candidatus Coprosoma intestinipullorum</name>
    <dbReference type="NCBI Taxonomy" id="2840752"/>
    <lineage>
        <taxon>Bacteria</taxon>
        <taxon>Bacillati</taxon>
        <taxon>Bacillota</taxon>
        <taxon>Bacillota incertae sedis</taxon>
        <taxon>Candidatus Coprosoma</taxon>
    </lineage>
</organism>
<feature type="domain" description="VanZ-like" evidence="2">
    <location>
        <begin position="74"/>
        <end position="207"/>
    </location>
</feature>
<dbReference type="InterPro" id="IPR053150">
    <property type="entry name" value="Teicoplanin_resist-assoc"/>
</dbReference>
<accession>A0A9D1CXQ8</accession>
<feature type="transmembrane region" description="Helical" evidence="1">
    <location>
        <begin position="39"/>
        <end position="56"/>
    </location>
</feature>
<feature type="transmembrane region" description="Helical" evidence="1">
    <location>
        <begin position="230"/>
        <end position="250"/>
    </location>
</feature>
<feature type="transmembrane region" description="Helical" evidence="1">
    <location>
        <begin position="161"/>
        <end position="180"/>
    </location>
</feature>
<proteinExistence type="predicted"/>
<keyword evidence="1" id="KW-0812">Transmembrane</keyword>
<reference evidence="3" key="1">
    <citation type="submission" date="2020-10" db="EMBL/GenBank/DDBJ databases">
        <authorList>
            <person name="Gilroy R."/>
        </authorList>
    </citation>
    <scope>NUCLEOTIDE SEQUENCE</scope>
    <source>
        <strain evidence="3">CHK147-3167</strain>
    </source>
</reference>
<gene>
    <name evidence="3" type="ORF">IAB27_01175</name>
</gene>
<keyword evidence="1" id="KW-0472">Membrane</keyword>
<dbReference type="Proteomes" id="UP000886786">
    <property type="component" value="Unassembled WGS sequence"/>
</dbReference>
<dbReference type="EMBL" id="DVFV01000025">
    <property type="protein sequence ID" value="HIQ90228.1"/>
    <property type="molecule type" value="Genomic_DNA"/>
</dbReference>
<dbReference type="AlphaFoldDB" id="A0A9D1CXQ8"/>
<feature type="transmembrane region" description="Helical" evidence="1">
    <location>
        <begin position="192"/>
        <end position="218"/>
    </location>
</feature>
<name>A0A9D1CXQ8_9FIRM</name>
<dbReference type="PANTHER" id="PTHR36834:SF1">
    <property type="entry name" value="INTEGRAL MEMBRANE PROTEIN"/>
    <property type="match status" value="1"/>
</dbReference>
<evidence type="ECO:0000259" key="2">
    <source>
        <dbReference type="Pfam" id="PF04892"/>
    </source>
</evidence>
<comment type="caution">
    <text evidence="3">The sequence shown here is derived from an EMBL/GenBank/DDBJ whole genome shotgun (WGS) entry which is preliminary data.</text>
</comment>
<dbReference type="Pfam" id="PF04892">
    <property type="entry name" value="VanZ"/>
    <property type="match status" value="1"/>
</dbReference>
<evidence type="ECO:0000313" key="4">
    <source>
        <dbReference type="Proteomes" id="UP000886786"/>
    </source>
</evidence>
<feature type="transmembrane region" description="Helical" evidence="1">
    <location>
        <begin position="132"/>
        <end position="154"/>
    </location>
</feature>
<feature type="transmembrane region" description="Helical" evidence="1">
    <location>
        <begin position="68"/>
        <end position="87"/>
    </location>
</feature>